<evidence type="ECO:0000313" key="1">
    <source>
        <dbReference type="EMBL" id="PJE64217.1"/>
    </source>
</evidence>
<sequence length="115" mass="13556">MENLMNVYISGGNIHKTITRYYSPHLFTFLDTMEIPYSFKRWNQVKETLPTDEIALVEIPHIQGVDYRTELAVYCYARRLICFINDKWLGPQGNPNETSWLLIQLVSLLKNNKFL</sequence>
<comment type="caution">
    <text evidence="1">The sequence shown here is derived from an EMBL/GenBank/DDBJ whole genome shotgun (WGS) entry which is preliminary data.</text>
</comment>
<dbReference type="EMBL" id="PFEF01000008">
    <property type="protein sequence ID" value="PJE64217.1"/>
    <property type="molecule type" value="Genomic_DNA"/>
</dbReference>
<dbReference type="Proteomes" id="UP000229098">
    <property type="component" value="Unassembled WGS sequence"/>
</dbReference>
<evidence type="ECO:0000313" key="2">
    <source>
        <dbReference type="Proteomes" id="UP000229098"/>
    </source>
</evidence>
<gene>
    <name evidence="1" type="ORF">COU90_03915</name>
</gene>
<name>A0A2M8KWC6_9BACT</name>
<reference evidence="2" key="1">
    <citation type="submission" date="2017-09" db="EMBL/GenBank/DDBJ databases">
        <title>Depth-based differentiation of microbial function through sediment-hosted aquifers and enrichment of novel symbionts in the deep terrestrial subsurface.</title>
        <authorList>
            <person name="Probst A.J."/>
            <person name="Ladd B."/>
            <person name="Jarett J.K."/>
            <person name="Geller-Mcgrath D.E."/>
            <person name="Sieber C.M.K."/>
            <person name="Emerson J.B."/>
            <person name="Anantharaman K."/>
            <person name="Thomas B.C."/>
            <person name="Malmstrom R."/>
            <person name="Stieglmeier M."/>
            <person name="Klingl A."/>
            <person name="Woyke T."/>
            <person name="Ryan C.M."/>
            <person name="Banfield J.F."/>
        </authorList>
    </citation>
    <scope>NUCLEOTIDE SEQUENCE [LARGE SCALE GENOMIC DNA]</scope>
</reference>
<dbReference type="AlphaFoldDB" id="A0A2M8KWC6"/>
<proteinExistence type="predicted"/>
<accession>A0A2M8KWC6</accession>
<organism evidence="1 2">
    <name type="scientific">Candidatus Ryanbacteria bacterium CG10_big_fil_rev_8_21_14_0_10_43_42</name>
    <dbReference type="NCBI Taxonomy" id="1974864"/>
    <lineage>
        <taxon>Bacteria</taxon>
        <taxon>Candidatus Ryaniibacteriota</taxon>
    </lineage>
</organism>
<protein>
    <submittedName>
        <fullName evidence="1">Uncharacterized protein</fullName>
    </submittedName>
</protein>